<accession>A0A0E9UNX8</accession>
<sequence length="61" mass="7390">MEYDIYIFQCHLHNIFSDRLFFQVISHFQALWSEQTFSSLYNSSVNHFQHLDCSFNDVLLL</sequence>
<evidence type="ECO:0000313" key="1">
    <source>
        <dbReference type="EMBL" id="JAH66668.1"/>
    </source>
</evidence>
<reference evidence="1" key="2">
    <citation type="journal article" date="2015" name="Fish Shellfish Immunol.">
        <title>Early steps in the European eel (Anguilla anguilla)-Vibrio vulnificus interaction in the gills: Role of the RtxA13 toxin.</title>
        <authorList>
            <person name="Callol A."/>
            <person name="Pajuelo D."/>
            <person name="Ebbesson L."/>
            <person name="Teles M."/>
            <person name="MacKenzie S."/>
            <person name="Amaro C."/>
        </authorList>
    </citation>
    <scope>NUCLEOTIDE SEQUENCE</scope>
</reference>
<dbReference type="AlphaFoldDB" id="A0A0E9UNX8"/>
<reference evidence="1" key="1">
    <citation type="submission" date="2014-11" db="EMBL/GenBank/DDBJ databases">
        <authorList>
            <person name="Amaro Gonzalez C."/>
        </authorList>
    </citation>
    <scope>NUCLEOTIDE SEQUENCE</scope>
</reference>
<dbReference type="EMBL" id="GBXM01041909">
    <property type="protein sequence ID" value="JAH66668.1"/>
    <property type="molecule type" value="Transcribed_RNA"/>
</dbReference>
<organism evidence="1">
    <name type="scientific">Anguilla anguilla</name>
    <name type="common">European freshwater eel</name>
    <name type="synonym">Muraena anguilla</name>
    <dbReference type="NCBI Taxonomy" id="7936"/>
    <lineage>
        <taxon>Eukaryota</taxon>
        <taxon>Metazoa</taxon>
        <taxon>Chordata</taxon>
        <taxon>Craniata</taxon>
        <taxon>Vertebrata</taxon>
        <taxon>Euteleostomi</taxon>
        <taxon>Actinopterygii</taxon>
        <taxon>Neopterygii</taxon>
        <taxon>Teleostei</taxon>
        <taxon>Anguilliformes</taxon>
        <taxon>Anguillidae</taxon>
        <taxon>Anguilla</taxon>
    </lineage>
</organism>
<name>A0A0E9UNX8_ANGAN</name>
<protein>
    <submittedName>
        <fullName evidence="1">Uncharacterized protein</fullName>
    </submittedName>
</protein>
<proteinExistence type="predicted"/>